<dbReference type="PIRSF" id="PIRSF001365">
    <property type="entry name" value="DHDPS"/>
    <property type="match status" value="1"/>
</dbReference>
<dbReference type="PANTHER" id="PTHR12128:SF28">
    <property type="entry name" value="2-DEHYDRO-3-DEOXY-D-GLUCONATE ALDOLASE YAGE-RELATED"/>
    <property type="match status" value="1"/>
</dbReference>
<dbReference type="RefSeq" id="WP_036197581.1">
    <property type="nucleotide sequence ID" value="NZ_AVCY01000022.1"/>
</dbReference>
<name>A0A0A3I366_9BACL</name>
<protein>
    <recommendedName>
        <fullName evidence="8">Dihydrodipicolinate synthase</fullName>
    </recommendedName>
</protein>
<evidence type="ECO:0000313" key="7">
    <source>
        <dbReference type="Proteomes" id="UP000030408"/>
    </source>
</evidence>
<accession>A0A0A3I366</accession>
<feature type="active site" description="Schiff-base intermediate with substrate" evidence="4">
    <location>
        <position position="162"/>
    </location>
</feature>
<dbReference type="GO" id="GO:0005829">
    <property type="term" value="C:cytosol"/>
    <property type="evidence" value="ECO:0007669"/>
    <property type="project" value="TreeGrafter"/>
</dbReference>
<dbReference type="GO" id="GO:0016829">
    <property type="term" value="F:lyase activity"/>
    <property type="evidence" value="ECO:0007669"/>
    <property type="project" value="UniProtKB-KW"/>
</dbReference>
<keyword evidence="7" id="KW-1185">Reference proteome</keyword>
<evidence type="ECO:0000256" key="3">
    <source>
        <dbReference type="PIRNR" id="PIRNR001365"/>
    </source>
</evidence>
<evidence type="ECO:0000256" key="1">
    <source>
        <dbReference type="ARBA" id="ARBA00023239"/>
    </source>
</evidence>
<dbReference type="Pfam" id="PF00701">
    <property type="entry name" value="DHDPS"/>
    <property type="match status" value="1"/>
</dbReference>
<dbReference type="SMART" id="SM01130">
    <property type="entry name" value="DHDPS"/>
    <property type="match status" value="1"/>
</dbReference>
<dbReference type="PRINTS" id="PR00146">
    <property type="entry name" value="DHPICSNTHASE"/>
</dbReference>
<dbReference type="STRING" id="1384057.CD33_01825"/>
<gene>
    <name evidence="6" type="ORF">CD33_01825</name>
</gene>
<evidence type="ECO:0000313" key="6">
    <source>
        <dbReference type="EMBL" id="KGR77940.1"/>
    </source>
</evidence>
<dbReference type="Proteomes" id="UP000030408">
    <property type="component" value="Unassembled WGS sequence"/>
</dbReference>
<comment type="caution">
    <text evidence="6">The sequence shown here is derived from an EMBL/GenBank/DDBJ whole genome shotgun (WGS) entry which is preliminary data.</text>
</comment>
<dbReference type="AlphaFoldDB" id="A0A0A3I366"/>
<dbReference type="InterPro" id="IPR020625">
    <property type="entry name" value="Schiff_base-form_aldolases_AS"/>
</dbReference>
<dbReference type="InterPro" id="IPR002220">
    <property type="entry name" value="DapA-like"/>
</dbReference>
<dbReference type="Gene3D" id="3.20.20.70">
    <property type="entry name" value="Aldolase class I"/>
    <property type="match status" value="1"/>
</dbReference>
<dbReference type="SUPFAM" id="SSF51569">
    <property type="entry name" value="Aldolase"/>
    <property type="match status" value="1"/>
</dbReference>
<evidence type="ECO:0000256" key="2">
    <source>
        <dbReference type="ARBA" id="ARBA00023270"/>
    </source>
</evidence>
<dbReference type="InterPro" id="IPR013785">
    <property type="entry name" value="Aldolase_TIM"/>
</dbReference>
<keyword evidence="1 3" id="KW-0456">Lyase</keyword>
<organism evidence="6 7">
    <name type="scientific">Ureibacillus sinduriensis BLB-1 = JCM 15800</name>
    <dbReference type="NCBI Taxonomy" id="1384057"/>
    <lineage>
        <taxon>Bacteria</taxon>
        <taxon>Bacillati</taxon>
        <taxon>Bacillota</taxon>
        <taxon>Bacilli</taxon>
        <taxon>Bacillales</taxon>
        <taxon>Caryophanaceae</taxon>
        <taxon>Ureibacillus</taxon>
    </lineage>
</organism>
<dbReference type="OrthoDB" id="9771791at2"/>
<reference evidence="6 7" key="1">
    <citation type="submission" date="2014-02" db="EMBL/GenBank/DDBJ databases">
        <title>Draft genome sequence of Lysinibacillus sinduriensis JCM 15800.</title>
        <authorList>
            <person name="Zhang F."/>
            <person name="Wang G."/>
            <person name="Zhang L."/>
        </authorList>
    </citation>
    <scope>NUCLEOTIDE SEQUENCE [LARGE SCALE GENOMIC DNA]</scope>
    <source>
        <strain evidence="6 7">JCM 15800</strain>
    </source>
</reference>
<dbReference type="EMBL" id="JPVO01000034">
    <property type="protein sequence ID" value="KGR77940.1"/>
    <property type="molecule type" value="Genomic_DNA"/>
</dbReference>
<evidence type="ECO:0000256" key="4">
    <source>
        <dbReference type="PIRSR" id="PIRSR001365-1"/>
    </source>
</evidence>
<dbReference type="PANTHER" id="PTHR12128">
    <property type="entry name" value="DIHYDRODIPICOLINATE SYNTHASE"/>
    <property type="match status" value="1"/>
</dbReference>
<keyword evidence="2" id="KW-0704">Schiff base</keyword>
<dbReference type="eggNOG" id="COG0329">
    <property type="taxonomic scope" value="Bacteria"/>
</dbReference>
<evidence type="ECO:0008006" key="8">
    <source>
        <dbReference type="Google" id="ProtNLM"/>
    </source>
</evidence>
<sequence>MFKGIIPPVVIFFDQDGEIDYPLNKKHIDHLIDSGIDGVLLLGSSSEFSSLKFSEKIEYLNSLIPYINGRVPVMVGVGNTVLKESIELAQYAESMGAQGVMAVNPYYYKLSNNQMVEYFTEISNAVSINTYLYNIPQFTGQEIPIDVIATLVKNQPTIRGIKETVAEFGRIRKVLKEIKEKHPQFDVFTAFDEHLVDGYLIGATGSINGSSNFLPEVTVNLLEALEAKEFDKVQKYQMQISSLMSIYEINSSFFSTFKEGAYYRWFNDRPSGVRKPYSKYDKDTRTKVGELIDTIIKQGVHH</sequence>
<dbReference type="CDD" id="cd00408">
    <property type="entry name" value="DHDPS-like"/>
    <property type="match status" value="1"/>
</dbReference>
<feature type="binding site" evidence="5">
    <location>
        <position position="207"/>
    </location>
    <ligand>
        <name>pyruvate</name>
        <dbReference type="ChEBI" id="CHEBI:15361"/>
    </ligand>
</feature>
<feature type="active site" description="Proton donor/acceptor" evidence="4">
    <location>
        <position position="133"/>
    </location>
</feature>
<dbReference type="PROSITE" id="PS00666">
    <property type="entry name" value="DHDPS_2"/>
    <property type="match status" value="1"/>
</dbReference>
<evidence type="ECO:0000256" key="5">
    <source>
        <dbReference type="PIRSR" id="PIRSR001365-2"/>
    </source>
</evidence>
<comment type="similarity">
    <text evidence="3">Belongs to the DapA family.</text>
</comment>
<proteinExistence type="inferred from homology"/>